<name>A0A8S5L757_9CAUD</name>
<dbReference type="EMBL" id="BK014648">
    <property type="protein sequence ID" value="DAD65734.1"/>
    <property type="molecule type" value="Genomic_DNA"/>
</dbReference>
<protein>
    <recommendedName>
        <fullName evidence="2">DUF3168 domain-containing protein</fullName>
    </recommendedName>
</protein>
<sequence length="125" mass="14403">MKLHDYEIEKEIIGILLDSEELKALIEDKIFPVYIEEGTTGDAAYYDSELTDPETCKMGNATSIMHFYICAVSSNMDYSNRIIGIIQDRLEGEFTNPWMRIKAVGTVKERSDSKYAKTMDFLIEW</sequence>
<evidence type="ECO:0008006" key="2">
    <source>
        <dbReference type="Google" id="ProtNLM"/>
    </source>
</evidence>
<evidence type="ECO:0000313" key="1">
    <source>
        <dbReference type="EMBL" id="DAD65734.1"/>
    </source>
</evidence>
<accession>A0A8S5L757</accession>
<reference evidence="1" key="1">
    <citation type="journal article" date="2021" name="Proc. Natl. Acad. Sci. U.S.A.">
        <title>A Catalog of Tens of Thousands of Viruses from Human Metagenomes Reveals Hidden Associations with Chronic Diseases.</title>
        <authorList>
            <person name="Tisza M.J."/>
            <person name="Buck C.B."/>
        </authorList>
    </citation>
    <scope>NUCLEOTIDE SEQUENCE</scope>
    <source>
        <strain evidence="1">CtNiB4</strain>
    </source>
</reference>
<organism evidence="1">
    <name type="scientific">Siphoviridae sp. ctNiB4</name>
    <dbReference type="NCBI Taxonomy" id="2823575"/>
    <lineage>
        <taxon>Viruses</taxon>
        <taxon>Duplodnaviria</taxon>
        <taxon>Heunggongvirae</taxon>
        <taxon>Uroviricota</taxon>
        <taxon>Caudoviricetes</taxon>
    </lineage>
</organism>
<proteinExistence type="predicted"/>